<keyword evidence="2" id="KW-1185">Reference proteome</keyword>
<comment type="caution">
    <text evidence="1">The sequence shown here is derived from an EMBL/GenBank/DDBJ whole genome shotgun (WGS) entry which is preliminary data.</text>
</comment>
<gene>
    <name evidence="1" type="ORF">QM480_00460</name>
</gene>
<evidence type="ECO:0000313" key="1">
    <source>
        <dbReference type="EMBL" id="MDI9862775.1"/>
    </source>
</evidence>
<reference evidence="1 2" key="1">
    <citation type="submission" date="2023-05" db="EMBL/GenBank/DDBJ databases">
        <title>Novel species of genus Flectobacillus isolated from stream in China.</title>
        <authorList>
            <person name="Lu H."/>
        </authorList>
    </citation>
    <scope>NUCLEOTIDE SEQUENCE [LARGE SCALE GENOMIC DNA]</scope>
    <source>
        <strain evidence="1 2">DC10W</strain>
    </source>
</reference>
<proteinExistence type="predicted"/>
<dbReference type="EMBL" id="JASHID010000001">
    <property type="protein sequence ID" value="MDI9862775.1"/>
    <property type="molecule type" value="Genomic_DNA"/>
</dbReference>
<sequence length="170" mass="19429">MILFNTLKHHLPSIIDFIANHAVDSEVNLSKLGDSLMDLYTGRLSLDAIFEETLCFLKEQGITSEEDYRVFLEKHQGYATFQLSDTSKWVFLWGNEPERYVHIHPARYSPFTIRIKSATLKTAVMLKIQKVEQFDTDSINTARKSIGLSPIKSMEKATNIIEAMTLLEST</sequence>
<evidence type="ECO:0000313" key="2">
    <source>
        <dbReference type="Proteomes" id="UP001236569"/>
    </source>
</evidence>
<organism evidence="1 2">
    <name type="scientific">Flectobacillus longus</name>
    <dbReference type="NCBI Taxonomy" id="2984207"/>
    <lineage>
        <taxon>Bacteria</taxon>
        <taxon>Pseudomonadati</taxon>
        <taxon>Bacteroidota</taxon>
        <taxon>Cytophagia</taxon>
        <taxon>Cytophagales</taxon>
        <taxon>Flectobacillaceae</taxon>
        <taxon>Flectobacillus</taxon>
    </lineage>
</organism>
<name>A0ABT6YGP9_9BACT</name>
<dbReference type="Proteomes" id="UP001236569">
    <property type="component" value="Unassembled WGS sequence"/>
</dbReference>
<protein>
    <submittedName>
        <fullName evidence="1">Uncharacterized protein</fullName>
    </submittedName>
</protein>
<dbReference type="RefSeq" id="WP_283368138.1">
    <property type="nucleotide sequence ID" value="NZ_JASHID010000001.1"/>
</dbReference>
<accession>A0ABT6YGP9</accession>